<keyword evidence="3" id="KW-1185">Reference proteome</keyword>
<comment type="caution">
    <text evidence="2">The sequence shown here is derived from an EMBL/GenBank/DDBJ whole genome shotgun (WGS) entry which is preliminary data.</text>
</comment>
<proteinExistence type="predicted"/>
<accession>A0AAD9EBQ0</accession>
<keyword evidence="1" id="KW-1133">Transmembrane helix</keyword>
<keyword evidence="1" id="KW-0472">Membrane</keyword>
<evidence type="ECO:0000313" key="3">
    <source>
        <dbReference type="Proteomes" id="UP001243330"/>
    </source>
</evidence>
<name>A0AAD9EBQ0_9PEZI</name>
<protein>
    <submittedName>
        <fullName evidence="2">Uncharacterized protein</fullName>
    </submittedName>
</protein>
<dbReference type="EMBL" id="JAQOWY010000398">
    <property type="protein sequence ID" value="KAK1842715.1"/>
    <property type="molecule type" value="Genomic_DNA"/>
</dbReference>
<evidence type="ECO:0000256" key="1">
    <source>
        <dbReference type="SAM" id="Phobius"/>
    </source>
</evidence>
<dbReference type="Proteomes" id="UP001243330">
    <property type="component" value="Unassembled WGS sequence"/>
</dbReference>
<organism evidence="2 3">
    <name type="scientific">Colletotrichum chrysophilum</name>
    <dbReference type="NCBI Taxonomy" id="1836956"/>
    <lineage>
        <taxon>Eukaryota</taxon>
        <taxon>Fungi</taxon>
        <taxon>Dikarya</taxon>
        <taxon>Ascomycota</taxon>
        <taxon>Pezizomycotina</taxon>
        <taxon>Sordariomycetes</taxon>
        <taxon>Hypocreomycetidae</taxon>
        <taxon>Glomerellales</taxon>
        <taxon>Glomerellaceae</taxon>
        <taxon>Colletotrichum</taxon>
        <taxon>Colletotrichum gloeosporioides species complex</taxon>
    </lineage>
</organism>
<reference evidence="2" key="1">
    <citation type="submission" date="2023-01" db="EMBL/GenBank/DDBJ databases">
        <title>Colletotrichum chrysophilum M932 genome sequence.</title>
        <authorList>
            <person name="Baroncelli R."/>
        </authorList>
    </citation>
    <scope>NUCLEOTIDE SEQUENCE</scope>
    <source>
        <strain evidence="2">M932</strain>
    </source>
</reference>
<feature type="transmembrane region" description="Helical" evidence="1">
    <location>
        <begin position="35"/>
        <end position="68"/>
    </location>
</feature>
<evidence type="ECO:0000313" key="2">
    <source>
        <dbReference type="EMBL" id="KAK1842715.1"/>
    </source>
</evidence>
<sequence>MVSWVRAREIWVIRALLTHPKGCLKARWLVQDDGLLTGFCVVPLALTNVFCAVDILLVVLFCCCWFFFPLRLHFRTFARILLDLFGFAQIPCATYRLQYLLPLEFHRFDFDFNCLCSGMHHRHEWMEREGITANMGPEAGATMLSCTVDRSN</sequence>
<keyword evidence="1" id="KW-0812">Transmembrane</keyword>
<gene>
    <name evidence="2" type="ORF">CCHR01_14635</name>
</gene>
<dbReference type="AlphaFoldDB" id="A0AAD9EBQ0"/>